<name>A0ABW6AWK3_9SPHI</name>
<protein>
    <recommendedName>
        <fullName evidence="3">Major capsid protein</fullName>
    </recommendedName>
</protein>
<reference evidence="2" key="1">
    <citation type="journal article" date="2019" name="Int. J. Syst. Evol. Microbiol.">
        <title>The Global Catalogue of Microorganisms (GCM) 10K type strain sequencing project: providing services to taxonomists for standard genome sequencing and annotation.</title>
        <authorList>
            <consortium name="The Broad Institute Genomics Platform"/>
            <consortium name="The Broad Institute Genome Sequencing Center for Infectious Disease"/>
            <person name="Wu L."/>
            <person name="Ma J."/>
        </authorList>
    </citation>
    <scope>NUCLEOTIDE SEQUENCE [LARGE SCALE GENOMIC DNA]</scope>
    <source>
        <strain evidence="2">KCTC 23098</strain>
    </source>
</reference>
<evidence type="ECO:0008006" key="3">
    <source>
        <dbReference type="Google" id="ProtNLM"/>
    </source>
</evidence>
<dbReference type="EMBL" id="JBHUPA010000002">
    <property type="protein sequence ID" value="MFD2961617.1"/>
    <property type="molecule type" value="Genomic_DNA"/>
</dbReference>
<proteinExistence type="predicted"/>
<sequence length="364" mass="41194">MASTLDLTNVEFTFEQVKGIKEAIWEKVFNNPALEQFHTVVPGIVAKRQIVILGLLGLSGKKSAGCAPDENPNRIPSSEKFWDPQYIEDRFVECFKDLLDKFTVYGLKSGVEKADLTDTDFANFLESRVGVAMLEAILRLIWFGDITAENVADGGVITDGVDVEYFTPIDGFFKQIFAIVAANPEQRVTIAKNAGATYAAQRFDTTDTTNRVATNILQGLLDNADERLVDTNVEGEPEADVFIVATKSLVDQYKRERRANDNVDIAYERTETGFKYIEIDGVRVFAFNFWDRTIKAYQDNGTKYNLPHRAVLLDRRNMQVGVEEENDLAQLDIFYDKRNKEMVMDYGFNLDAVLVEDYRVMAAY</sequence>
<organism evidence="1 2">
    <name type="scientific">Olivibacter jilunii</name>
    <dbReference type="NCBI Taxonomy" id="985016"/>
    <lineage>
        <taxon>Bacteria</taxon>
        <taxon>Pseudomonadati</taxon>
        <taxon>Bacteroidota</taxon>
        <taxon>Sphingobacteriia</taxon>
        <taxon>Sphingobacteriales</taxon>
        <taxon>Sphingobacteriaceae</taxon>
        <taxon>Olivibacter</taxon>
    </lineage>
</organism>
<gene>
    <name evidence="1" type="ORF">ACFS6J_07470</name>
</gene>
<keyword evidence="2" id="KW-1185">Reference proteome</keyword>
<accession>A0ABW6AWK3</accession>
<evidence type="ECO:0000313" key="1">
    <source>
        <dbReference type="EMBL" id="MFD2961617.1"/>
    </source>
</evidence>
<dbReference type="RefSeq" id="WP_377609850.1">
    <property type="nucleotide sequence ID" value="NZ_JBHUPA010000002.1"/>
</dbReference>
<dbReference type="Proteomes" id="UP001597560">
    <property type="component" value="Unassembled WGS sequence"/>
</dbReference>
<comment type="caution">
    <text evidence="1">The sequence shown here is derived from an EMBL/GenBank/DDBJ whole genome shotgun (WGS) entry which is preliminary data.</text>
</comment>
<evidence type="ECO:0000313" key="2">
    <source>
        <dbReference type="Proteomes" id="UP001597560"/>
    </source>
</evidence>